<gene>
    <name evidence="7" type="primary">nanE</name>
    <name evidence="8" type="ORF">EIM92_16800</name>
</gene>
<dbReference type="KEGG" id="plen:EIM92_16800"/>
<dbReference type="GO" id="GO:0005975">
    <property type="term" value="P:carbohydrate metabolic process"/>
    <property type="evidence" value="ECO:0007669"/>
    <property type="project" value="UniProtKB-UniRule"/>
</dbReference>
<dbReference type="UniPathway" id="UPA00629">
    <property type="reaction ID" value="UER00682"/>
</dbReference>
<sequence length="230" mass="25392">MKTDHEVLKEIHRNLIVSCQALPEEPLHSSFIMGRMAYAAFLGGAAGIRANSVEDIREIKRAVNLPIIGIIKQVYEGSDVFITPTLKEVDALCHEGVDIIAMDATDRVRPDGTTISELFPRIRDKYKDQLFMADCSTYEEGVLAEELGFDLVGTTLSGYTAATKGKALPDFELVERLVKHLSVPVISEGGISTPEELKKMYDLGVYSAVVGSAITRPMEITKRFMKAVRE</sequence>
<accession>A0A3S8RXF5</accession>
<evidence type="ECO:0000256" key="5">
    <source>
        <dbReference type="ARBA" id="ARBA00023235"/>
    </source>
</evidence>
<comment type="similarity">
    <text evidence="4 7">Belongs to the NanE family.</text>
</comment>
<comment type="function">
    <text evidence="2 7">Converts N-acetylmannosamine-6-phosphate (ManNAc-6-P) to N-acetylglucosamine-6-phosphate (GlcNAc-6-P).</text>
</comment>
<dbReference type="Gene3D" id="3.20.20.70">
    <property type="entry name" value="Aldolase class I"/>
    <property type="match status" value="1"/>
</dbReference>
<evidence type="ECO:0000313" key="9">
    <source>
        <dbReference type="Proteomes" id="UP000273145"/>
    </source>
</evidence>
<keyword evidence="9" id="KW-1185">Reference proteome</keyword>
<dbReference type="GO" id="GO:0006053">
    <property type="term" value="P:N-acetylmannosamine catabolic process"/>
    <property type="evidence" value="ECO:0007669"/>
    <property type="project" value="TreeGrafter"/>
</dbReference>
<evidence type="ECO:0000313" key="8">
    <source>
        <dbReference type="EMBL" id="AZK47602.1"/>
    </source>
</evidence>
<evidence type="ECO:0000256" key="1">
    <source>
        <dbReference type="ARBA" id="ARBA00000056"/>
    </source>
</evidence>
<evidence type="ECO:0000256" key="7">
    <source>
        <dbReference type="HAMAP-Rule" id="MF_01235"/>
    </source>
</evidence>
<dbReference type="InterPro" id="IPR011060">
    <property type="entry name" value="RibuloseP-bd_barrel"/>
</dbReference>
<evidence type="ECO:0000256" key="2">
    <source>
        <dbReference type="ARBA" id="ARBA00002147"/>
    </source>
</evidence>
<comment type="pathway">
    <text evidence="3 7">Amino-sugar metabolism; N-acetylneuraminate degradation; D-fructose 6-phosphate from N-acetylneuraminate: step 3/5.</text>
</comment>
<dbReference type="GO" id="GO:0019262">
    <property type="term" value="P:N-acetylneuraminate catabolic process"/>
    <property type="evidence" value="ECO:0007669"/>
    <property type="project" value="UniProtKB-UniRule"/>
</dbReference>
<dbReference type="InterPro" id="IPR007260">
    <property type="entry name" value="NanE"/>
</dbReference>
<name>A0A3S8RXF5_9BACL</name>
<dbReference type="PANTHER" id="PTHR36204">
    <property type="entry name" value="N-ACETYLMANNOSAMINE-6-PHOSPHATE 2-EPIMERASE-RELATED"/>
    <property type="match status" value="1"/>
</dbReference>
<dbReference type="PANTHER" id="PTHR36204:SF1">
    <property type="entry name" value="N-ACETYLMANNOSAMINE-6-PHOSPHATE 2-EPIMERASE-RELATED"/>
    <property type="match status" value="1"/>
</dbReference>
<dbReference type="EC" id="5.1.3.9" evidence="7"/>
<comment type="catalytic activity">
    <reaction evidence="1 7">
        <text>an N-acyl-D-glucosamine 6-phosphate = an N-acyl-D-mannosamine 6-phosphate</text>
        <dbReference type="Rhea" id="RHEA:23932"/>
        <dbReference type="ChEBI" id="CHEBI:57599"/>
        <dbReference type="ChEBI" id="CHEBI:57666"/>
        <dbReference type="EC" id="5.1.3.9"/>
    </reaction>
</comment>
<dbReference type="GO" id="GO:0005829">
    <property type="term" value="C:cytosol"/>
    <property type="evidence" value="ECO:0007669"/>
    <property type="project" value="TreeGrafter"/>
</dbReference>
<dbReference type="NCBIfam" id="NF002231">
    <property type="entry name" value="PRK01130.1"/>
    <property type="match status" value="1"/>
</dbReference>
<evidence type="ECO:0000256" key="4">
    <source>
        <dbReference type="ARBA" id="ARBA00007439"/>
    </source>
</evidence>
<dbReference type="SUPFAM" id="SSF51366">
    <property type="entry name" value="Ribulose-phoshate binding barrel"/>
    <property type="match status" value="1"/>
</dbReference>
<dbReference type="InterPro" id="IPR013785">
    <property type="entry name" value="Aldolase_TIM"/>
</dbReference>
<dbReference type="Pfam" id="PF04131">
    <property type="entry name" value="NanE"/>
    <property type="match status" value="1"/>
</dbReference>
<dbReference type="HAMAP" id="MF_01235">
    <property type="entry name" value="ManNAc6P_epimer"/>
    <property type="match status" value="1"/>
</dbReference>
<dbReference type="EMBL" id="CP034248">
    <property type="protein sequence ID" value="AZK47602.1"/>
    <property type="molecule type" value="Genomic_DNA"/>
</dbReference>
<protein>
    <recommendedName>
        <fullName evidence="7">Putative N-acetylmannosamine-6-phosphate 2-epimerase</fullName>
        <ecNumber evidence="7">5.1.3.9</ecNumber>
    </recommendedName>
    <alternativeName>
        <fullName evidence="7">ManNAc-6-P epimerase</fullName>
    </alternativeName>
</protein>
<dbReference type="AlphaFoldDB" id="A0A3S8RXF5"/>
<dbReference type="Proteomes" id="UP000273145">
    <property type="component" value="Chromosome"/>
</dbReference>
<keyword evidence="5 7" id="KW-0413">Isomerase</keyword>
<dbReference type="CDD" id="cd04729">
    <property type="entry name" value="NanE"/>
    <property type="match status" value="1"/>
</dbReference>
<dbReference type="OrthoDB" id="9781704at2"/>
<organism evidence="8 9">
    <name type="scientific">Paenibacillus lentus</name>
    <dbReference type="NCBI Taxonomy" id="1338368"/>
    <lineage>
        <taxon>Bacteria</taxon>
        <taxon>Bacillati</taxon>
        <taxon>Bacillota</taxon>
        <taxon>Bacilli</taxon>
        <taxon>Bacillales</taxon>
        <taxon>Paenibacillaceae</taxon>
        <taxon>Paenibacillus</taxon>
    </lineage>
</organism>
<evidence type="ECO:0000256" key="6">
    <source>
        <dbReference type="ARBA" id="ARBA00023277"/>
    </source>
</evidence>
<dbReference type="GO" id="GO:0047465">
    <property type="term" value="F:N-acylglucosamine-6-phosphate 2-epimerase activity"/>
    <property type="evidence" value="ECO:0007669"/>
    <property type="project" value="UniProtKB-EC"/>
</dbReference>
<proteinExistence type="inferred from homology"/>
<dbReference type="RefSeq" id="WP_125083626.1">
    <property type="nucleotide sequence ID" value="NZ_CP034248.1"/>
</dbReference>
<evidence type="ECO:0000256" key="3">
    <source>
        <dbReference type="ARBA" id="ARBA00005081"/>
    </source>
</evidence>
<dbReference type="FunFam" id="3.20.20.70:FF:000035">
    <property type="entry name" value="Putative N-acetylmannosamine-6-phosphate 2-epimerase"/>
    <property type="match status" value="1"/>
</dbReference>
<keyword evidence="6 7" id="KW-0119">Carbohydrate metabolism</keyword>
<reference evidence="8 9" key="1">
    <citation type="submission" date="2018-11" db="EMBL/GenBank/DDBJ databases">
        <title>Genome sequencing of Paenibacillus lentus DSM25539(T).</title>
        <authorList>
            <person name="Kook J.-K."/>
            <person name="Park S.-N."/>
            <person name="Lim Y.K."/>
        </authorList>
    </citation>
    <scope>NUCLEOTIDE SEQUENCE [LARGE SCALE GENOMIC DNA]</scope>
    <source>
        <strain evidence="8 9">DSM 25539</strain>
    </source>
</reference>